<dbReference type="GO" id="GO:0005643">
    <property type="term" value="C:nuclear pore"/>
    <property type="evidence" value="ECO:0007669"/>
    <property type="project" value="TreeGrafter"/>
</dbReference>
<dbReference type="Proteomes" id="UP001201812">
    <property type="component" value="Unassembled WGS sequence"/>
</dbReference>
<keyword evidence="19" id="KW-1185">Reference proteome</keyword>
<dbReference type="InterPro" id="IPR058779">
    <property type="entry name" value="Ig_NUP210_13th"/>
</dbReference>
<dbReference type="Gene3D" id="2.60.40.1080">
    <property type="match status" value="1"/>
</dbReference>
<comment type="subcellular location">
    <subcellularLocation>
        <location evidence="1">Nucleus membrane</location>
        <topology evidence="1">Single-pass membrane protein</topology>
    </subcellularLocation>
</comment>
<evidence type="ECO:0000259" key="16">
    <source>
        <dbReference type="Pfam" id="PF24991"/>
    </source>
</evidence>
<dbReference type="Pfam" id="PF24935">
    <property type="entry name" value="Ig_NUP210_6th"/>
    <property type="match status" value="1"/>
</dbReference>
<protein>
    <recommendedName>
        <fullName evidence="20">Nuclear pore membrane glycoprotein 210</fullName>
    </recommendedName>
</protein>
<dbReference type="Pfam" id="PF26182">
    <property type="entry name" value="Ig_NUP210_5th"/>
    <property type="match status" value="1"/>
</dbReference>
<sequence length="1139" mass="125760">MRLKSGYWLHIIWCICALFQIRVSVGYRLNVPRVLLPYHPTQQIQFMLEISHPDGGCFNWRSSRQNIVSIEAINPRTNGCSDKALITSKSKHANEESAVIFAENQDEGVSFLCDVTVDVINKIDITTTTKVLFMDAAPARMIVEAMNAEGDRFSTLGTIPFEWRFSNLSEKSLRIVPFSQSNYDAPVGIEELEKQKKQGFVVLVEGLLTGSAVLTANFAEKQYKHIQPSGIELFAVANVMLVPSQDLYLPVNAMVSYKAMVIRKDKNEEITLPSPHYSIEVNDASVCEFDEMDSKVTAKSLGSTEITLIDSTGVEKLKGIVKPRSAHLYVVEPAKIRFSIIGNNWYLQKNAIYKITIQLLDSADNVIYIPENAIFSVKMPSVFRVLQKSQDSCYFEVKAIDVGNGVIKSGFESLIAKDGKVLKAQPIVLGEQQLVVSNPINVVPEVLLFPYHGGKKDYEYQLKATGGTGRYKWSSSGESVALVDQNIGLVRTSNSLGECSVTASDSANLEHQDSTKVFVVEPYSLHFGPSSVDAVVGSKIVLNLKMSGQTPQGLLPFTDCRHVPFKFEVGDENVFTVDESAQTNLPAAGAGCATVTVNARSPGETRLTATFNRLQAQIDITSTVDLTGIRIVTSTANAETGSLISAHIQGITKDGEFSFDDAIYPFDVYWKLSGSDVAVLKSPLADFIDESPRNRFSINIQSLNRGHTTLHATVKIDSSLTRNFYGKARKFTASAPIFVEDSLRLANPPLSTETIRMGPRSSLELSVSRSNARISVPSHSASLVSVSQMGNVNVLQSLSKEGNGVIEIQDVGTNKSTLVHVEVLPVQSIHLRSEMPEDLSANFGVNFLPKNSKIRFSVEFRDALGRLMHSASNQISYRFHRTDVIETSPSKDNRNFETQLKQPGDTVFKVWDTNEKKLSTFLRISIGEPYVSTPSPAKQKPKLEIVPQVKQEIKKVPGMPEIHSDQKEPKPEFKDILGSFFDRYNNLVLSVFVVILATMLLITGIRLGGFNEPQGPYVGSRTPTHISEISSIHEGSRSSLQDARSGRYLSTDRPLFHSTPGTGNTPTPVFGDGDAGLQYQLRSRHPAQVRNMARDRQEEEQSSIRNVSSNSAGSAEDPYRWTTNDNMSASLVNRHYKST</sequence>
<feature type="compositionally biased region" description="Polar residues" evidence="9">
    <location>
        <begin position="1103"/>
        <end position="1113"/>
    </location>
</feature>
<evidence type="ECO:0000256" key="5">
    <source>
        <dbReference type="ARBA" id="ARBA00022989"/>
    </source>
</evidence>
<organism evidence="18 19">
    <name type="scientific">Ditylenchus destructor</name>
    <dbReference type="NCBI Taxonomy" id="166010"/>
    <lineage>
        <taxon>Eukaryota</taxon>
        <taxon>Metazoa</taxon>
        <taxon>Ecdysozoa</taxon>
        <taxon>Nematoda</taxon>
        <taxon>Chromadorea</taxon>
        <taxon>Rhabditida</taxon>
        <taxon>Tylenchina</taxon>
        <taxon>Tylenchomorpha</taxon>
        <taxon>Sphaerularioidea</taxon>
        <taxon>Anguinidae</taxon>
        <taxon>Anguininae</taxon>
        <taxon>Ditylenchus</taxon>
    </lineage>
</organism>
<evidence type="ECO:0000313" key="19">
    <source>
        <dbReference type="Proteomes" id="UP001201812"/>
    </source>
</evidence>
<feature type="region of interest" description="Disordered" evidence="9">
    <location>
        <begin position="1087"/>
        <end position="1123"/>
    </location>
</feature>
<name>A0AAD4MTK4_9BILA</name>
<dbReference type="InterPro" id="IPR055098">
    <property type="entry name" value="Ig_NUP210_3rd"/>
</dbReference>
<proteinExistence type="inferred from homology"/>
<dbReference type="InterPro" id="IPR045197">
    <property type="entry name" value="NUP210-like"/>
</dbReference>
<dbReference type="Pfam" id="PF22959">
    <property type="entry name" value="Ig_NUP210_15th"/>
    <property type="match status" value="1"/>
</dbReference>
<dbReference type="InterPro" id="IPR055096">
    <property type="entry name" value="Ig_NUP210_1st"/>
</dbReference>
<evidence type="ECO:0000256" key="4">
    <source>
        <dbReference type="ARBA" id="ARBA00022729"/>
    </source>
</evidence>
<feature type="domain" description="NUP210 Ig-like" evidence="14">
    <location>
        <begin position="127"/>
        <end position="228"/>
    </location>
</feature>
<evidence type="ECO:0000256" key="7">
    <source>
        <dbReference type="ARBA" id="ARBA00023180"/>
    </source>
</evidence>
<evidence type="ECO:0000259" key="11">
    <source>
        <dbReference type="Pfam" id="PF22959"/>
    </source>
</evidence>
<evidence type="ECO:0000259" key="12">
    <source>
        <dbReference type="Pfam" id="PF22963"/>
    </source>
</evidence>
<comment type="similarity">
    <text evidence="2">Belongs to the NUP210 family.</text>
</comment>
<evidence type="ECO:0008006" key="20">
    <source>
        <dbReference type="Google" id="ProtNLM"/>
    </source>
</evidence>
<evidence type="ECO:0000256" key="10">
    <source>
        <dbReference type="SAM" id="Phobius"/>
    </source>
</evidence>
<feature type="domain" description="NUP210 Ig-like" evidence="13">
    <location>
        <begin position="27"/>
        <end position="118"/>
    </location>
</feature>
<evidence type="ECO:0000256" key="1">
    <source>
        <dbReference type="ARBA" id="ARBA00004590"/>
    </source>
</evidence>
<keyword evidence="4" id="KW-0732">Signal</keyword>
<feature type="domain" description="NUP210 Ig-like" evidence="17">
    <location>
        <begin position="626"/>
        <end position="737"/>
    </location>
</feature>
<dbReference type="PANTHER" id="PTHR23019:SF0">
    <property type="entry name" value="NUCLEAR PORE MEMBRANE GLYCOPROTEIN 210"/>
    <property type="match status" value="1"/>
</dbReference>
<feature type="domain" description="NUP210 Ig-like" evidence="15">
    <location>
        <begin position="526"/>
        <end position="611"/>
    </location>
</feature>
<dbReference type="Pfam" id="PF22969">
    <property type="entry name" value="Ig_NUP210_2nd"/>
    <property type="match status" value="1"/>
</dbReference>
<evidence type="ECO:0000313" key="18">
    <source>
        <dbReference type="EMBL" id="KAI1705353.1"/>
    </source>
</evidence>
<evidence type="ECO:0000259" key="14">
    <source>
        <dbReference type="Pfam" id="PF22969"/>
    </source>
</evidence>
<gene>
    <name evidence="18" type="ORF">DdX_13668</name>
</gene>
<dbReference type="Pfam" id="PF22967">
    <property type="entry name" value="Ig_NUP210_1st"/>
    <property type="match status" value="1"/>
</dbReference>
<accession>A0AAD4MTK4</accession>
<dbReference type="Pfam" id="PF22963">
    <property type="entry name" value="Ig_NUP210_3rd"/>
    <property type="match status" value="1"/>
</dbReference>
<dbReference type="EMBL" id="JAKKPZ010000057">
    <property type="protein sequence ID" value="KAI1705353.1"/>
    <property type="molecule type" value="Genomic_DNA"/>
</dbReference>
<evidence type="ECO:0000256" key="6">
    <source>
        <dbReference type="ARBA" id="ARBA00023136"/>
    </source>
</evidence>
<evidence type="ECO:0000256" key="9">
    <source>
        <dbReference type="SAM" id="MobiDB-lite"/>
    </source>
</evidence>
<feature type="domain" description="NUP210 Ig-like" evidence="11">
    <location>
        <begin position="826"/>
        <end position="925"/>
    </location>
</feature>
<dbReference type="Pfam" id="PF24991">
    <property type="entry name" value="Ig_NUP210_4th"/>
    <property type="match status" value="1"/>
</dbReference>
<evidence type="ECO:0000259" key="15">
    <source>
        <dbReference type="Pfam" id="PF24935"/>
    </source>
</evidence>
<keyword evidence="6 10" id="KW-0472">Membrane</keyword>
<dbReference type="InterPro" id="IPR055097">
    <property type="entry name" value="Ig_NUP210_2nd"/>
</dbReference>
<dbReference type="GO" id="GO:0031965">
    <property type="term" value="C:nuclear membrane"/>
    <property type="evidence" value="ECO:0007669"/>
    <property type="project" value="UniProtKB-SubCell"/>
</dbReference>
<evidence type="ECO:0000256" key="8">
    <source>
        <dbReference type="ARBA" id="ARBA00023242"/>
    </source>
</evidence>
<feature type="transmembrane region" description="Helical" evidence="10">
    <location>
        <begin position="7"/>
        <end position="27"/>
    </location>
</feature>
<evidence type="ECO:0000259" key="17">
    <source>
        <dbReference type="Pfam" id="PF26181"/>
    </source>
</evidence>
<feature type="domain" description="NUP210 fourth Ig-like" evidence="16">
    <location>
        <begin position="342"/>
        <end position="419"/>
    </location>
</feature>
<dbReference type="Pfam" id="PF26181">
    <property type="entry name" value="Ig_NUP210_13th"/>
    <property type="match status" value="1"/>
</dbReference>
<dbReference type="InterPro" id="IPR055094">
    <property type="entry name" value="NUP210_Ig15"/>
</dbReference>
<dbReference type="InterPro" id="IPR056898">
    <property type="entry name" value="Ig_NUP210_6th"/>
</dbReference>
<dbReference type="PANTHER" id="PTHR23019">
    <property type="entry name" value="NUCLEAR PORE MEMBRANE GLYCOPROTEIN GP210-RELATED"/>
    <property type="match status" value="1"/>
</dbReference>
<dbReference type="InterPro" id="IPR056897">
    <property type="entry name" value="Ig_NUP210_4th"/>
</dbReference>
<keyword evidence="3 10" id="KW-0812">Transmembrane</keyword>
<evidence type="ECO:0000259" key="13">
    <source>
        <dbReference type="Pfam" id="PF22967"/>
    </source>
</evidence>
<evidence type="ECO:0000256" key="3">
    <source>
        <dbReference type="ARBA" id="ARBA00022692"/>
    </source>
</evidence>
<keyword evidence="5 10" id="KW-1133">Transmembrane helix</keyword>
<evidence type="ECO:0000256" key="2">
    <source>
        <dbReference type="ARBA" id="ARBA00007313"/>
    </source>
</evidence>
<dbReference type="InterPro" id="IPR008964">
    <property type="entry name" value="Invasin/intimin_cell_adhesion"/>
</dbReference>
<keyword evidence="8" id="KW-0539">Nucleus</keyword>
<feature type="region of interest" description="Disordered" evidence="9">
    <location>
        <begin position="1050"/>
        <end position="1075"/>
    </location>
</feature>
<feature type="domain" description="NUP210 Ig-like" evidence="12">
    <location>
        <begin position="237"/>
        <end position="333"/>
    </location>
</feature>
<feature type="transmembrane region" description="Helical" evidence="10">
    <location>
        <begin position="987"/>
        <end position="1007"/>
    </location>
</feature>
<dbReference type="AlphaFoldDB" id="A0AAD4MTK4"/>
<dbReference type="SUPFAM" id="SSF49373">
    <property type="entry name" value="Invasin/intimin cell-adhesion fragments"/>
    <property type="match status" value="1"/>
</dbReference>
<keyword evidence="7" id="KW-0325">Glycoprotein</keyword>
<reference evidence="18" key="1">
    <citation type="submission" date="2022-01" db="EMBL/GenBank/DDBJ databases">
        <title>Genome Sequence Resource for Two Populations of Ditylenchus destructor, the Migratory Endoparasitic Phytonematode.</title>
        <authorList>
            <person name="Zhang H."/>
            <person name="Lin R."/>
            <person name="Xie B."/>
        </authorList>
    </citation>
    <scope>NUCLEOTIDE SEQUENCE</scope>
    <source>
        <strain evidence="18">BazhouSP</strain>
    </source>
</reference>
<comment type="caution">
    <text evidence="18">The sequence shown here is derived from an EMBL/GenBank/DDBJ whole genome shotgun (WGS) entry which is preliminary data.</text>
</comment>